<accession>A0ABY8NCP8</accession>
<dbReference type="EMBL" id="CP118605">
    <property type="protein sequence ID" value="WGL15527.1"/>
    <property type="molecule type" value="Genomic_DNA"/>
</dbReference>
<keyword evidence="1" id="KW-0472">Membrane</keyword>
<dbReference type="Proteomes" id="UP001236500">
    <property type="component" value="Chromosome"/>
</dbReference>
<keyword evidence="1" id="KW-0812">Transmembrane</keyword>
<protein>
    <recommendedName>
        <fullName evidence="4">EamA domain-containing protein</fullName>
    </recommendedName>
</protein>
<keyword evidence="3" id="KW-1185">Reference proteome</keyword>
<reference evidence="2 3" key="1">
    <citation type="submission" date="2023-02" db="EMBL/GenBank/DDBJ databases">
        <title>Description and genomic characterization of Microbulbifer bruguierae sp. nov., isolated from the sediment of mangrove plant Bruguiera sexangula.</title>
        <authorList>
            <person name="Long M."/>
        </authorList>
    </citation>
    <scope>NUCLEOTIDE SEQUENCE [LARGE SCALE GENOMIC DNA]</scope>
    <source>
        <strain evidence="2 3">H12</strain>
    </source>
</reference>
<feature type="transmembrane region" description="Helical" evidence="1">
    <location>
        <begin position="31"/>
        <end position="51"/>
    </location>
</feature>
<name>A0ABY8NCP8_9GAMM</name>
<evidence type="ECO:0000313" key="2">
    <source>
        <dbReference type="EMBL" id="WGL15527.1"/>
    </source>
</evidence>
<feature type="transmembrane region" description="Helical" evidence="1">
    <location>
        <begin position="57"/>
        <end position="76"/>
    </location>
</feature>
<evidence type="ECO:0008006" key="4">
    <source>
        <dbReference type="Google" id="ProtNLM"/>
    </source>
</evidence>
<sequence>MQPVVAVSLIFTLVLGAVLWIYLLRLAFAESTLLGITAIAIPPLALLIILAQRPQDGELIALTVAVITFAGAVLTLS</sequence>
<organism evidence="2 3">
    <name type="scientific">Microbulbifer bruguierae</name>
    <dbReference type="NCBI Taxonomy" id="3029061"/>
    <lineage>
        <taxon>Bacteria</taxon>
        <taxon>Pseudomonadati</taxon>
        <taxon>Pseudomonadota</taxon>
        <taxon>Gammaproteobacteria</taxon>
        <taxon>Cellvibrionales</taxon>
        <taxon>Microbulbiferaceae</taxon>
        <taxon>Microbulbifer</taxon>
    </lineage>
</organism>
<feature type="transmembrane region" description="Helical" evidence="1">
    <location>
        <begin position="6"/>
        <end position="24"/>
    </location>
</feature>
<evidence type="ECO:0000313" key="3">
    <source>
        <dbReference type="Proteomes" id="UP001236500"/>
    </source>
</evidence>
<keyword evidence="1" id="KW-1133">Transmembrane helix</keyword>
<evidence type="ECO:0000256" key="1">
    <source>
        <dbReference type="SAM" id="Phobius"/>
    </source>
</evidence>
<gene>
    <name evidence="2" type="ORF">PVT68_12180</name>
</gene>
<dbReference type="RefSeq" id="WP_280318419.1">
    <property type="nucleotide sequence ID" value="NZ_CP118605.1"/>
</dbReference>
<proteinExistence type="predicted"/>